<dbReference type="KEGG" id="dja:HY57_01080"/>
<dbReference type="Proteomes" id="UP000027987">
    <property type="component" value="Chromosome"/>
</dbReference>
<dbReference type="HOGENOM" id="CLU_2034364_0_0_6"/>
<proteinExistence type="predicted"/>
<keyword evidence="3" id="KW-1185">Reference proteome</keyword>
<dbReference type="RefSeq" id="WP_019466458.1">
    <property type="nucleotide sequence ID" value="NZ_CP008884.1"/>
</dbReference>
<feature type="region of interest" description="Disordered" evidence="1">
    <location>
        <begin position="97"/>
        <end position="121"/>
    </location>
</feature>
<feature type="compositionally biased region" description="Basic and acidic residues" evidence="1">
    <location>
        <begin position="100"/>
        <end position="114"/>
    </location>
</feature>
<dbReference type="Pfam" id="PF11162">
    <property type="entry name" value="DUF2946"/>
    <property type="match status" value="1"/>
</dbReference>
<reference evidence="2 3" key="1">
    <citation type="submission" date="2014-07" db="EMBL/GenBank/DDBJ databases">
        <title>Complete Genome Sequence of Dyella japonica Strain A8 Isolated from Malaysian Tropical Soil.</title>
        <authorList>
            <person name="Hui R.K.H."/>
            <person name="Chen J.-W."/>
            <person name="Chan K.-G."/>
            <person name="Leung F.C.C."/>
        </authorList>
    </citation>
    <scope>NUCLEOTIDE SEQUENCE [LARGE SCALE GENOMIC DNA]</scope>
    <source>
        <strain evidence="2 3">A8</strain>
    </source>
</reference>
<sequence length="121" mass="13052">MVSWLAWLAMAFVVVAPLVSRVMPVHAAMQDMAGMMSMVAGDCPHVMAGTDHPADPSRPADTTDRCGYCVLLDHQSLVAAHTILHLLPAPPRAYLPVPLHEADTRQTPRQDARPRGPPSLA</sequence>
<dbReference type="EMBL" id="CP008884">
    <property type="protein sequence ID" value="AIF45956.1"/>
    <property type="molecule type" value="Genomic_DNA"/>
</dbReference>
<name>A0A075JV21_9GAMM</name>
<evidence type="ECO:0000256" key="1">
    <source>
        <dbReference type="SAM" id="MobiDB-lite"/>
    </source>
</evidence>
<dbReference type="PATRIC" id="fig|1217721.7.peg.226"/>
<protein>
    <recommendedName>
        <fullName evidence="4">DUF2946 domain-containing protein</fullName>
    </recommendedName>
</protein>
<dbReference type="AlphaFoldDB" id="A0A075JV21"/>
<evidence type="ECO:0000313" key="3">
    <source>
        <dbReference type="Proteomes" id="UP000027987"/>
    </source>
</evidence>
<dbReference type="InterPro" id="IPR021333">
    <property type="entry name" value="DUF2946"/>
</dbReference>
<accession>A0A075JV21</accession>
<evidence type="ECO:0008006" key="4">
    <source>
        <dbReference type="Google" id="ProtNLM"/>
    </source>
</evidence>
<organism evidence="2 3">
    <name type="scientific">Dyella japonica A8</name>
    <dbReference type="NCBI Taxonomy" id="1217721"/>
    <lineage>
        <taxon>Bacteria</taxon>
        <taxon>Pseudomonadati</taxon>
        <taxon>Pseudomonadota</taxon>
        <taxon>Gammaproteobacteria</taxon>
        <taxon>Lysobacterales</taxon>
        <taxon>Rhodanobacteraceae</taxon>
        <taxon>Dyella</taxon>
    </lineage>
</organism>
<gene>
    <name evidence="2" type="ORF">HY57_01080</name>
</gene>
<evidence type="ECO:0000313" key="2">
    <source>
        <dbReference type="EMBL" id="AIF45956.1"/>
    </source>
</evidence>